<keyword evidence="2" id="KW-0812">Transmembrane</keyword>
<keyword evidence="2" id="KW-1133">Transmembrane helix</keyword>
<dbReference type="Proteomes" id="UP000812287">
    <property type="component" value="Unassembled WGS sequence"/>
</dbReference>
<protein>
    <submittedName>
        <fullName evidence="3">Uncharacterized protein</fullName>
    </submittedName>
</protein>
<dbReference type="GeneID" id="66106908"/>
<feature type="region of interest" description="Disordered" evidence="1">
    <location>
        <begin position="1"/>
        <end position="29"/>
    </location>
</feature>
<dbReference type="OrthoDB" id="2842441at2759"/>
<organism evidence="3 4">
    <name type="scientific">Guyanagaster necrorhizus</name>
    <dbReference type="NCBI Taxonomy" id="856835"/>
    <lineage>
        <taxon>Eukaryota</taxon>
        <taxon>Fungi</taxon>
        <taxon>Dikarya</taxon>
        <taxon>Basidiomycota</taxon>
        <taxon>Agaricomycotina</taxon>
        <taxon>Agaricomycetes</taxon>
        <taxon>Agaricomycetidae</taxon>
        <taxon>Agaricales</taxon>
        <taxon>Marasmiineae</taxon>
        <taxon>Physalacriaceae</taxon>
        <taxon>Guyanagaster</taxon>
    </lineage>
</organism>
<gene>
    <name evidence="3" type="ORF">BT62DRAFT_924418</name>
</gene>
<proteinExistence type="predicted"/>
<reference evidence="3" key="1">
    <citation type="submission" date="2020-11" db="EMBL/GenBank/DDBJ databases">
        <title>Adaptations for nitrogen fixation in a non-lichenized fungal sporocarp promotes dispersal by wood-feeding termites.</title>
        <authorList>
            <consortium name="DOE Joint Genome Institute"/>
            <person name="Koch R.A."/>
            <person name="Yoon G."/>
            <person name="Arayal U."/>
            <person name="Lail K."/>
            <person name="Amirebrahimi M."/>
            <person name="Labutti K."/>
            <person name="Lipzen A."/>
            <person name="Riley R."/>
            <person name="Barry K."/>
            <person name="Henrissat B."/>
            <person name="Grigoriev I.V."/>
            <person name="Herr J.R."/>
            <person name="Aime M.C."/>
        </authorList>
    </citation>
    <scope>NUCLEOTIDE SEQUENCE</scope>
    <source>
        <strain evidence="3">MCA 3950</strain>
    </source>
</reference>
<name>A0A9P7VFC0_9AGAR</name>
<feature type="compositionally biased region" description="Basic and acidic residues" evidence="1">
    <location>
        <begin position="1"/>
        <end position="17"/>
    </location>
</feature>
<evidence type="ECO:0000313" key="4">
    <source>
        <dbReference type="Proteomes" id="UP000812287"/>
    </source>
</evidence>
<feature type="transmembrane region" description="Helical" evidence="2">
    <location>
        <begin position="233"/>
        <end position="252"/>
    </location>
</feature>
<accession>A0A9P7VFC0</accession>
<dbReference type="RefSeq" id="XP_043033403.1">
    <property type="nucleotide sequence ID" value="XM_043184611.1"/>
</dbReference>
<dbReference type="AlphaFoldDB" id="A0A9P7VFC0"/>
<keyword evidence="4" id="KW-1185">Reference proteome</keyword>
<sequence length="283" mass="31519">MEHFPGGKTGNIRELRPGPKSNDSRNIPSGRASGLYTGVISITLWTQLSRPPSGRKFLLIIIVLLYILATIGFGFDWAFLRPAELSGPWWIAYQLVDGITGGFSTFLVDITIVWRCWVIWDRQWRIVIFPTVCAVAGSVAKVIQLYSILLDTTEDITDTGGVVSQIDFTVMYISLTLATTLMCTALIVYRILRVSGVHVYFDILEVLVESSAIYSLSLVVYLALVIRDSDDCFYADIIVAYIKGIAPTLLVARVASKPHRGDTYEESYNHDVHQAYPDPETAT</sequence>
<comment type="caution">
    <text evidence="3">The sequence shown here is derived from an EMBL/GenBank/DDBJ whole genome shotgun (WGS) entry which is preliminary data.</text>
</comment>
<evidence type="ECO:0000313" key="3">
    <source>
        <dbReference type="EMBL" id="KAG7439903.1"/>
    </source>
</evidence>
<feature type="transmembrane region" description="Helical" evidence="2">
    <location>
        <begin position="91"/>
        <end position="114"/>
    </location>
</feature>
<evidence type="ECO:0000256" key="1">
    <source>
        <dbReference type="SAM" id="MobiDB-lite"/>
    </source>
</evidence>
<evidence type="ECO:0000256" key="2">
    <source>
        <dbReference type="SAM" id="Phobius"/>
    </source>
</evidence>
<keyword evidence="2" id="KW-0472">Membrane</keyword>
<dbReference type="EMBL" id="MU250581">
    <property type="protein sequence ID" value="KAG7439903.1"/>
    <property type="molecule type" value="Genomic_DNA"/>
</dbReference>
<feature type="transmembrane region" description="Helical" evidence="2">
    <location>
        <begin position="204"/>
        <end position="227"/>
    </location>
</feature>
<feature type="transmembrane region" description="Helical" evidence="2">
    <location>
        <begin position="126"/>
        <end position="149"/>
    </location>
</feature>
<feature type="transmembrane region" description="Helical" evidence="2">
    <location>
        <begin position="57"/>
        <end position="79"/>
    </location>
</feature>
<feature type="transmembrane region" description="Helical" evidence="2">
    <location>
        <begin position="169"/>
        <end position="192"/>
    </location>
</feature>